<reference evidence="1 2" key="1">
    <citation type="submission" date="2018-11" db="EMBL/GenBank/DDBJ databases">
        <authorList>
            <consortium name="Pathogen Informatics"/>
        </authorList>
    </citation>
    <scope>NUCLEOTIDE SEQUENCE [LARGE SCALE GENOMIC DNA]</scope>
</reference>
<name>A0A3P7P7Z6_DIBLA</name>
<sequence>MLQFIKSQFGLDFSLATAEAEHKTRPQDDQQNEKFAQPADLDSSLQLAGTPLPLQEICNLTMADADITSVTEPEASALIDYTDLKIIPTEDFSSQLYKYDMNMLFGLDVGGTVTAFGMTQGPSPIERRILRVRTEQNPDVESKYADLLSMHMPFSEASTLP</sequence>
<protein>
    <submittedName>
        <fullName evidence="1">Uncharacterized protein</fullName>
    </submittedName>
</protein>
<dbReference type="AlphaFoldDB" id="A0A3P7P7Z6"/>
<evidence type="ECO:0000313" key="1">
    <source>
        <dbReference type="EMBL" id="VDN14166.1"/>
    </source>
</evidence>
<accession>A0A3P7P7Z6</accession>
<keyword evidence="2" id="KW-1185">Reference proteome</keyword>
<dbReference type="Proteomes" id="UP000281553">
    <property type="component" value="Unassembled WGS sequence"/>
</dbReference>
<proteinExistence type="predicted"/>
<organism evidence="1 2">
    <name type="scientific">Dibothriocephalus latus</name>
    <name type="common">Fish tapeworm</name>
    <name type="synonym">Diphyllobothrium latum</name>
    <dbReference type="NCBI Taxonomy" id="60516"/>
    <lineage>
        <taxon>Eukaryota</taxon>
        <taxon>Metazoa</taxon>
        <taxon>Spiralia</taxon>
        <taxon>Lophotrochozoa</taxon>
        <taxon>Platyhelminthes</taxon>
        <taxon>Cestoda</taxon>
        <taxon>Eucestoda</taxon>
        <taxon>Diphyllobothriidea</taxon>
        <taxon>Diphyllobothriidae</taxon>
        <taxon>Dibothriocephalus</taxon>
    </lineage>
</organism>
<evidence type="ECO:0000313" key="2">
    <source>
        <dbReference type="Proteomes" id="UP000281553"/>
    </source>
</evidence>
<dbReference type="EMBL" id="UYRU01058452">
    <property type="protein sequence ID" value="VDN14166.1"/>
    <property type="molecule type" value="Genomic_DNA"/>
</dbReference>
<gene>
    <name evidence="1" type="ORF">DILT_LOCUS9997</name>
</gene>
<dbReference type="OrthoDB" id="6275777at2759"/>